<dbReference type="CDD" id="cd00009">
    <property type="entry name" value="AAA"/>
    <property type="match status" value="1"/>
</dbReference>
<dbReference type="GO" id="GO:0005524">
    <property type="term" value="F:ATP binding"/>
    <property type="evidence" value="ECO:0007669"/>
    <property type="project" value="UniProtKB-KW"/>
</dbReference>
<dbReference type="InterPro" id="IPR025943">
    <property type="entry name" value="Sigma_54_int_dom_ATP-bd_2"/>
</dbReference>
<dbReference type="AlphaFoldDB" id="A0A450WCP0"/>
<dbReference type="Gene3D" id="1.10.8.60">
    <property type="match status" value="1"/>
</dbReference>
<dbReference type="Pfam" id="PF02954">
    <property type="entry name" value="HTH_8"/>
    <property type="match status" value="1"/>
</dbReference>
<dbReference type="SMART" id="SM00065">
    <property type="entry name" value="GAF"/>
    <property type="match status" value="1"/>
</dbReference>
<keyword evidence="4" id="KW-0238">DNA-binding</keyword>
<dbReference type="PROSITE" id="PS00688">
    <property type="entry name" value="SIGMA54_INTERACT_3"/>
    <property type="match status" value="1"/>
</dbReference>
<dbReference type="Pfam" id="PF01590">
    <property type="entry name" value="GAF"/>
    <property type="match status" value="1"/>
</dbReference>
<dbReference type="InterPro" id="IPR003018">
    <property type="entry name" value="GAF"/>
</dbReference>
<dbReference type="InterPro" id="IPR002078">
    <property type="entry name" value="Sigma_54_int"/>
</dbReference>
<dbReference type="InterPro" id="IPR009057">
    <property type="entry name" value="Homeodomain-like_sf"/>
</dbReference>
<dbReference type="FunFam" id="3.40.50.300:FF:000006">
    <property type="entry name" value="DNA-binding transcriptional regulator NtrC"/>
    <property type="match status" value="1"/>
</dbReference>
<evidence type="ECO:0000256" key="3">
    <source>
        <dbReference type="ARBA" id="ARBA00023015"/>
    </source>
</evidence>
<dbReference type="PANTHER" id="PTHR32071">
    <property type="entry name" value="TRANSCRIPTIONAL REGULATORY PROTEIN"/>
    <property type="match status" value="1"/>
</dbReference>
<dbReference type="InterPro" id="IPR025944">
    <property type="entry name" value="Sigma_54_int_dom_CS"/>
</dbReference>
<keyword evidence="3" id="KW-0805">Transcription regulation</keyword>
<accession>A0A450WCP0</accession>
<dbReference type="SMART" id="SM00382">
    <property type="entry name" value="AAA"/>
    <property type="match status" value="1"/>
</dbReference>
<dbReference type="InterPro" id="IPR003593">
    <property type="entry name" value="AAA+_ATPase"/>
</dbReference>
<evidence type="ECO:0000313" key="7">
    <source>
        <dbReference type="EMBL" id="VFK14794.1"/>
    </source>
</evidence>
<dbReference type="InterPro" id="IPR058031">
    <property type="entry name" value="AAA_lid_NorR"/>
</dbReference>
<evidence type="ECO:0000259" key="6">
    <source>
        <dbReference type="PROSITE" id="PS50045"/>
    </source>
</evidence>
<dbReference type="SUPFAM" id="SSF52540">
    <property type="entry name" value="P-loop containing nucleoside triphosphate hydrolases"/>
    <property type="match status" value="1"/>
</dbReference>
<dbReference type="InterPro" id="IPR029016">
    <property type="entry name" value="GAF-like_dom_sf"/>
</dbReference>
<dbReference type="GO" id="GO:0006355">
    <property type="term" value="P:regulation of DNA-templated transcription"/>
    <property type="evidence" value="ECO:0007669"/>
    <property type="project" value="InterPro"/>
</dbReference>
<dbReference type="Gene3D" id="3.30.450.40">
    <property type="match status" value="1"/>
</dbReference>
<evidence type="ECO:0000256" key="1">
    <source>
        <dbReference type="ARBA" id="ARBA00022741"/>
    </source>
</evidence>
<dbReference type="InterPro" id="IPR027417">
    <property type="entry name" value="P-loop_NTPase"/>
</dbReference>
<evidence type="ECO:0000256" key="4">
    <source>
        <dbReference type="ARBA" id="ARBA00023125"/>
    </source>
</evidence>
<dbReference type="EMBL" id="CAADFL010000340">
    <property type="protein sequence ID" value="VFK14794.1"/>
    <property type="molecule type" value="Genomic_DNA"/>
</dbReference>
<dbReference type="PROSITE" id="PS00676">
    <property type="entry name" value="SIGMA54_INTERACT_2"/>
    <property type="match status" value="1"/>
</dbReference>
<dbReference type="Gene3D" id="3.40.50.300">
    <property type="entry name" value="P-loop containing nucleotide triphosphate hydrolases"/>
    <property type="match status" value="1"/>
</dbReference>
<sequence>MDTLSYSFSSSCSFVSFVDESSLFPIMTNISKALHALKSRLNDVNQTWTVNDYRELLHFYVEIIPQLLDAERCGIFVANLSTREILSKVGTGISDGEIMAPIEGSAVGRAIESGRCVLENDLANRPGFHRVADSQTGFVTQTLACAPILSVVDKQTIGVVQVLNKQQRRKFTEQDKKILERIAHYLSIALDNILLQDEILDLMGQLDRELAQFRAIWPDEIPYIAQSAPMQEILERVARVSGTLANILVQGENGTGKEIIARMIHYGSDRRNKPFVVVNCAAIPETLFESEFFGHEKGAFTGAVSARKGRLEEANGGTLFLDEVGDMPVTMQPKLLRAIQEGECTRLGSNQVKKFDFRIISATNRDLRAAITTGTFREDLYYRLFAVTIPVPPLRERREDIAPLALVFLEETCRRFGKTLAGFSNELLTGLEGYAWPGNVRQLRHEIERLVALTPEGERITSAYCSEELLGLASNAAGNGTREQTAGQTLPEQVSALEIRLITQALQSVCANKVKAARILGISRQGLDKKMQRYGISGV</sequence>
<proteinExistence type="predicted"/>
<dbReference type="SUPFAM" id="SSF46689">
    <property type="entry name" value="Homeodomain-like"/>
    <property type="match status" value="1"/>
</dbReference>
<evidence type="ECO:0000256" key="5">
    <source>
        <dbReference type="ARBA" id="ARBA00023163"/>
    </source>
</evidence>
<dbReference type="Gene3D" id="1.10.10.60">
    <property type="entry name" value="Homeodomain-like"/>
    <property type="match status" value="1"/>
</dbReference>
<feature type="domain" description="Sigma-54 factor interaction" evidence="6">
    <location>
        <begin position="223"/>
        <end position="452"/>
    </location>
</feature>
<protein>
    <submittedName>
        <fullName evidence="7">Nif-specific regulatory protein/two-component system, NtrC family, response regulator HydG</fullName>
    </submittedName>
</protein>
<organism evidence="7">
    <name type="scientific">Candidatus Kentrum sp. FM</name>
    <dbReference type="NCBI Taxonomy" id="2126340"/>
    <lineage>
        <taxon>Bacteria</taxon>
        <taxon>Pseudomonadati</taxon>
        <taxon>Pseudomonadota</taxon>
        <taxon>Gammaproteobacteria</taxon>
        <taxon>Candidatus Kentrum</taxon>
    </lineage>
</organism>
<gene>
    <name evidence="7" type="ORF">BECKFM1743B_GA0114221_103404</name>
</gene>
<dbReference type="InterPro" id="IPR002197">
    <property type="entry name" value="HTH_Fis"/>
</dbReference>
<dbReference type="PRINTS" id="PR01590">
    <property type="entry name" value="HTHFIS"/>
</dbReference>
<reference evidence="7" key="1">
    <citation type="submission" date="2019-02" db="EMBL/GenBank/DDBJ databases">
        <authorList>
            <person name="Gruber-Vodicka R. H."/>
            <person name="Seah K. B. B."/>
        </authorList>
    </citation>
    <scope>NUCLEOTIDE SEQUENCE</scope>
    <source>
        <strain evidence="7">BECK_BZ164</strain>
    </source>
</reference>
<dbReference type="SUPFAM" id="SSF55781">
    <property type="entry name" value="GAF domain-like"/>
    <property type="match status" value="1"/>
</dbReference>
<evidence type="ECO:0000256" key="2">
    <source>
        <dbReference type="ARBA" id="ARBA00022840"/>
    </source>
</evidence>
<keyword evidence="1" id="KW-0547">Nucleotide-binding</keyword>
<dbReference type="GO" id="GO:0043565">
    <property type="term" value="F:sequence-specific DNA binding"/>
    <property type="evidence" value="ECO:0007669"/>
    <property type="project" value="InterPro"/>
</dbReference>
<keyword evidence="2" id="KW-0067">ATP-binding</keyword>
<dbReference type="PROSITE" id="PS50045">
    <property type="entry name" value="SIGMA54_INTERACT_4"/>
    <property type="match status" value="1"/>
</dbReference>
<name>A0A450WCP0_9GAMM</name>
<dbReference type="Pfam" id="PF00158">
    <property type="entry name" value="Sigma54_activat"/>
    <property type="match status" value="1"/>
</dbReference>
<dbReference type="Pfam" id="PF25601">
    <property type="entry name" value="AAA_lid_14"/>
    <property type="match status" value="1"/>
</dbReference>
<keyword evidence="5" id="KW-0804">Transcription</keyword>